<evidence type="ECO:0000256" key="1">
    <source>
        <dbReference type="ARBA" id="ARBA00000085"/>
    </source>
</evidence>
<gene>
    <name evidence="11" type="ORF">GCM10023196_068380</name>
</gene>
<keyword evidence="8" id="KW-0902">Two-component regulatory system</keyword>
<accession>A0ABP8UJV3</accession>
<organism evidence="11 12">
    <name type="scientific">Actinoallomurus vinaceus</name>
    <dbReference type="NCBI Taxonomy" id="1080074"/>
    <lineage>
        <taxon>Bacteria</taxon>
        <taxon>Bacillati</taxon>
        <taxon>Actinomycetota</taxon>
        <taxon>Actinomycetes</taxon>
        <taxon>Streptosporangiales</taxon>
        <taxon>Thermomonosporaceae</taxon>
        <taxon>Actinoallomurus</taxon>
    </lineage>
</organism>
<keyword evidence="9" id="KW-1133">Transmembrane helix</keyword>
<dbReference type="Gene3D" id="3.30.565.10">
    <property type="entry name" value="Histidine kinase-like ATPase, C-terminal domain"/>
    <property type="match status" value="1"/>
</dbReference>
<evidence type="ECO:0000256" key="5">
    <source>
        <dbReference type="ARBA" id="ARBA00022741"/>
    </source>
</evidence>
<comment type="catalytic activity">
    <reaction evidence="1">
        <text>ATP + protein L-histidine = ADP + protein N-phospho-L-histidine.</text>
        <dbReference type="EC" id="2.7.13.3"/>
    </reaction>
</comment>
<evidence type="ECO:0000256" key="6">
    <source>
        <dbReference type="ARBA" id="ARBA00022777"/>
    </source>
</evidence>
<keyword evidence="7" id="KW-0067">ATP-binding</keyword>
<dbReference type="EMBL" id="BAABHK010000011">
    <property type="protein sequence ID" value="GAA4632920.1"/>
    <property type="molecule type" value="Genomic_DNA"/>
</dbReference>
<keyword evidence="5" id="KW-0547">Nucleotide-binding</keyword>
<evidence type="ECO:0000256" key="3">
    <source>
        <dbReference type="ARBA" id="ARBA00022553"/>
    </source>
</evidence>
<dbReference type="Pfam" id="PF07730">
    <property type="entry name" value="HisKA_3"/>
    <property type="match status" value="1"/>
</dbReference>
<dbReference type="GO" id="GO:0016301">
    <property type="term" value="F:kinase activity"/>
    <property type="evidence" value="ECO:0007669"/>
    <property type="project" value="UniProtKB-KW"/>
</dbReference>
<dbReference type="EC" id="2.7.13.3" evidence="2"/>
<evidence type="ECO:0000256" key="4">
    <source>
        <dbReference type="ARBA" id="ARBA00022679"/>
    </source>
</evidence>
<dbReference type="PANTHER" id="PTHR24421">
    <property type="entry name" value="NITRATE/NITRITE SENSOR PROTEIN NARX-RELATED"/>
    <property type="match status" value="1"/>
</dbReference>
<dbReference type="Pfam" id="PF02518">
    <property type="entry name" value="HATPase_c"/>
    <property type="match status" value="1"/>
</dbReference>
<feature type="transmembrane region" description="Helical" evidence="9">
    <location>
        <begin position="102"/>
        <end position="122"/>
    </location>
</feature>
<keyword evidence="4" id="KW-0808">Transferase</keyword>
<protein>
    <recommendedName>
        <fullName evidence="2">histidine kinase</fullName>
        <ecNumber evidence="2">2.7.13.3</ecNumber>
    </recommendedName>
</protein>
<dbReference type="SUPFAM" id="SSF55874">
    <property type="entry name" value="ATPase domain of HSP90 chaperone/DNA topoisomerase II/histidine kinase"/>
    <property type="match status" value="1"/>
</dbReference>
<reference evidence="12" key="1">
    <citation type="journal article" date="2019" name="Int. J. Syst. Evol. Microbiol.">
        <title>The Global Catalogue of Microorganisms (GCM) 10K type strain sequencing project: providing services to taxonomists for standard genome sequencing and annotation.</title>
        <authorList>
            <consortium name="The Broad Institute Genomics Platform"/>
            <consortium name="The Broad Institute Genome Sequencing Center for Infectious Disease"/>
            <person name="Wu L."/>
            <person name="Ma J."/>
        </authorList>
    </citation>
    <scope>NUCLEOTIDE SEQUENCE [LARGE SCALE GENOMIC DNA]</scope>
    <source>
        <strain evidence="12">JCM 17939</strain>
    </source>
</reference>
<feature type="transmembrane region" description="Helical" evidence="9">
    <location>
        <begin position="128"/>
        <end position="151"/>
    </location>
</feature>
<feature type="transmembrane region" description="Helical" evidence="9">
    <location>
        <begin position="38"/>
        <end position="55"/>
    </location>
</feature>
<evidence type="ECO:0000313" key="11">
    <source>
        <dbReference type="EMBL" id="GAA4632920.1"/>
    </source>
</evidence>
<dbReference type="SMART" id="SM00387">
    <property type="entry name" value="HATPase_c"/>
    <property type="match status" value="1"/>
</dbReference>
<feature type="transmembrane region" description="Helical" evidence="9">
    <location>
        <begin position="12"/>
        <end position="32"/>
    </location>
</feature>
<evidence type="ECO:0000256" key="7">
    <source>
        <dbReference type="ARBA" id="ARBA00022840"/>
    </source>
</evidence>
<dbReference type="Gene3D" id="1.20.5.1930">
    <property type="match status" value="1"/>
</dbReference>
<dbReference type="InterPro" id="IPR003594">
    <property type="entry name" value="HATPase_dom"/>
</dbReference>
<proteinExistence type="predicted"/>
<dbReference type="CDD" id="cd16917">
    <property type="entry name" value="HATPase_UhpB-NarQ-NarX-like"/>
    <property type="match status" value="1"/>
</dbReference>
<dbReference type="RefSeq" id="WP_345435913.1">
    <property type="nucleotide sequence ID" value="NZ_BAABHK010000011.1"/>
</dbReference>
<dbReference type="InterPro" id="IPR050482">
    <property type="entry name" value="Sensor_HK_TwoCompSys"/>
</dbReference>
<evidence type="ECO:0000259" key="10">
    <source>
        <dbReference type="SMART" id="SM00387"/>
    </source>
</evidence>
<sequence>MKKPRRPSAQRVDFLIAAVVAVIVIVSTMWHAGGIAAVGPKAYLMMGVGVVALAFRRRAPVLATTVVAVSTAYYYVGPFPDGMEMATFAVASYLAAAQGQRVAAYVGTAAGLSVFAVAEFGIGHRPDVFRFLGVLAWVLVIVIAGEVTRYHRAYIHEARRRVAEAERTREEEALRRATEERLRIARELHDVLAHKISLINVQAGAALHRRDPEQAYAALSAIKDASKETLRELRTTLGVLRQVDEAQPLAPAPSLDHLDDLISRTRSAGLPVELTVSGDRPPLPSTVDLTAYRIVQEALTNALRHAGPATATVLVRYDADQVTVEIADDGRGSDAAAGNGIRGMRERAATVGGTLTATTRPGGGFLVRASLPLTTADAPSSMGS</sequence>
<evidence type="ECO:0000256" key="8">
    <source>
        <dbReference type="ARBA" id="ARBA00023012"/>
    </source>
</evidence>
<feature type="domain" description="Histidine kinase/HSP90-like ATPase" evidence="10">
    <location>
        <begin position="286"/>
        <end position="375"/>
    </location>
</feature>
<dbReference type="Proteomes" id="UP001501442">
    <property type="component" value="Unassembled WGS sequence"/>
</dbReference>
<evidence type="ECO:0000256" key="2">
    <source>
        <dbReference type="ARBA" id="ARBA00012438"/>
    </source>
</evidence>
<keyword evidence="9" id="KW-0472">Membrane</keyword>
<comment type="caution">
    <text evidence="11">The sequence shown here is derived from an EMBL/GenBank/DDBJ whole genome shotgun (WGS) entry which is preliminary data.</text>
</comment>
<dbReference type="PANTHER" id="PTHR24421:SF10">
    <property type="entry name" value="NITRATE_NITRITE SENSOR PROTEIN NARQ"/>
    <property type="match status" value="1"/>
</dbReference>
<evidence type="ECO:0000313" key="12">
    <source>
        <dbReference type="Proteomes" id="UP001501442"/>
    </source>
</evidence>
<keyword evidence="3" id="KW-0597">Phosphoprotein</keyword>
<dbReference type="InterPro" id="IPR011712">
    <property type="entry name" value="Sig_transdc_His_kin_sub3_dim/P"/>
</dbReference>
<dbReference type="InterPro" id="IPR036890">
    <property type="entry name" value="HATPase_C_sf"/>
</dbReference>
<keyword evidence="6 11" id="KW-0418">Kinase</keyword>
<keyword evidence="9" id="KW-0812">Transmembrane</keyword>
<name>A0ABP8UJV3_9ACTN</name>
<evidence type="ECO:0000256" key="9">
    <source>
        <dbReference type="SAM" id="Phobius"/>
    </source>
</evidence>
<keyword evidence="12" id="KW-1185">Reference proteome</keyword>